<comment type="caution">
    <text evidence="2">The sequence shown here is derived from an EMBL/GenBank/DDBJ whole genome shotgun (WGS) entry which is preliminary data.</text>
</comment>
<proteinExistence type="predicted"/>
<evidence type="ECO:0000256" key="1">
    <source>
        <dbReference type="SAM" id="SignalP"/>
    </source>
</evidence>
<evidence type="ECO:0000313" key="2">
    <source>
        <dbReference type="EMBL" id="NKM50030.1"/>
    </source>
</evidence>
<sequence length="153" mass="16976">MKTPTFAAWPIAALLLILSAFPFASVAHGQSPETLARVIEVLDFDRTYVARVDALIDQTADKPRIWSGPQSPEARRQRQAEVRETLLQKRADVKARLHEALSTRFIEDELREILSAVGSGGSLKDVKPELAYAVNFEFDNAIADFMLPLAAVE</sequence>
<accession>A0A8I2GVG5</accession>
<protein>
    <recommendedName>
        <fullName evidence="4">OmpH family outer membrane protein</fullName>
    </recommendedName>
</protein>
<feature type="chain" id="PRO_5034273271" description="OmpH family outer membrane protein" evidence="1">
    <location>
        <begin position="25"/>
        <end position="153"/>
    </location>
</feature>
<feature type="signal peptide" evidence="1">
    <location>
        <begin position="1"/>
        <end position="24"/>
    </location>
</feature>
<evidence type="ECO:0000313" key="3">
    <source>
        <dbReference type="Proteomes" id="UP000662259"/>
    </source>
</evidence>
<gene>
    <name evidence="2" type="ORF">GFL91_34965</name>
</gene>
<organism evidence="2 3">
    <name type="scientific">Rhizobium leguminosarum bv. viciae</name>
    <dbReference type="NCBI Taxonomy" id="387"/>
    <lineage>
        <taxon>Bacteria</taxon>
        <taxon>Pseudomonadati</taxon>
        <taxon>Pseudomonadota</taxon>
        <taxon>Alphaproteobacteria</taxon>
        <taxon>Hyphomicrobiales</taxon>
        <taxon>Rhizobiaceae</taxon>
        <taxon>Rhizobium/Agrobacterium group</taxon>
        <taxon>Rhizobium</taxon>
    </lineage>
</organism>
<dbReference type="EMBL" id="WIEZ01000030">
    <property type="protein sequence ID" value="NKM50030.1"/>
    <property type="molecule type" value="Genomic_DNA"/>
</dbReference>
<dbReference type="Proteomes" id="UP000662259">
    <property type="component" value="Unassembled WGS sequence"/>
</dbReference>
<dbReference type="RefSeq" id="WP_017956971.1">
    <property type="nucleotide sequence ID" value="NZ_WIEZ01000030.1"/>
</dbReference>
<name>A0A8I2GVG5_RHILV</name>
<evidence type="ECO:0008006" key="4">
    <source>
        <dbReference type="Google" id="ProtNLM"/>
    </source>
</evidence>
<reference evidence="2" key="1">
    <citation type="submission" date="2019-10" db="EMBL/GenBank/DDBJ databases">
        <title>Rhizobium leguminosarum symbiovar viciae collection.</title>
        <authorList>
            <person name="Boivin S."/>
            <person name="Lepetit M."/>
        </authorList>
    </citation>
    <scope>NUCLEOTIDE SEQUENCE</scope>
    <source>
        <strain evidence="2">L143</strain>
    </source>
</reference>
<dbReference type="AlphaFoldDB" id="A0A8I2GVG5"/>
<keyword evidence="1" id="KW-0732">Signal</keyword>